<keyword evidence="3" id="KW-1185">Reference proteome</keyword>
<dbReference type="AlphaFoldDB" id="A0A517LL89"/>
<dbReference type="OrthoDB" id="5348716at2759"/>
<name>A0A517LL89_9PEZI</name>
<feature type="signal peptide" evidence="1">
    <location>
        <begin position="1"/>
        <end position="25"/>
    </location>
</feature>
<gene>
    <name evidence="2" type="ORF">FKW77_003824</name>
</gene>
<reference evidence="2 3" key="1">
    <citation type="submission" date="2019-07" db="EMBL/GenBank/DDBJ databases">
        <title>Finished genome of Venturia effusa.</title>
        <authorList>
            <person name="Young C.A."/>
            <person name="Cox M.P."/>
            <person name="Ganley A.R.D."/>
            <person name="David W.J."/>
        </authorList>
    </citation>
    <scope>NUCLEOTIDE SEQUENCE [LARGE SCALE GENOMIC DNA]</scope>
    <source>
        <strain evidence="3">albino</strain>
    </source>
</reference>
<dbReference type="EMBL" id="CP042199">
    <property type="protein sequence ID" value="QDS76399.1"/>
    <property type="molecule type" value="Genomic_DNA"/>
</dbReference>
<feature type="chain" id="PRO_5021807140" description="Extracellular membrane protein CFEM domain-containing protein" evidence="1">
    <location>
        <begin position="26"/>
        <end position="195"/>
    </location>
</feature>
<organism evidence="2 3">
    <name type="scientific">Venturia effusa</name>
    <dbReference type="NCBI Taxonomy" id="50376"/>
    <lineage>
        <taxon>Eukaryota</taxon>
        <taxon>Fungi</taxon>
        <taxon>Dikarya</taxon>
        <taxon>Ascomycota</taxon>
        <taxon>Pezizomycotina</taxon>
        <taxon>Dothideomycetes</taxon>
        <taxon>Pleosporomycetidae</taxon>
        <taxon>Venturiales</taxon>
        <taxon>Venturiaceae</taxon>
        <taxon>Venturia</taxon>
    </lineage>
</organism>
<evidence type="ECO:0000313" key="3">
    <source>
        <dbReference type="Proteomes" id="UP000316270"/>
    </source>
</evidence>
<proteinExistence type="predicted"/>
<protein>
    <recommendedName>
        <fullName evidence="4">Extracellular membrane protein CFEM domain-containing protein</fullName>
    </recommendedName>
</protein>
<evidence type="ECO:0000313" key="2">
    <source>
        <dbReference type="EMBL" id="QDS76399.1"/>
    </source>
</evidence>
<evidence type="ECO:0000256" key="1">
    <source>
        <dbReference type="SAM" id="SignalP"/>
    </source>
</evidence>
<evidence type="ECO:0008006" key="4">
    <source>
        <dbReference type="Google" id="ProtNLM"/>
    </source>
</evidence>
<accession>A0A517LL89</accession>
<dbReference type="Proteomes" id="UP000316270">
    <property type="component" value="Chromosome 15"/>
</dbReference>
<sequence>MLPLTTHILSALALLLTILTTSVQATNDICPGYNYAVWHGPPQPSRNGARQFGVVNHNCDASATCPPGNPCTCSSFSCTPNPATINGFINHENLWFVCREDVRMGQCWFFNHVPGYAIEKCCRNDGKKNKERGLINDEQFEAINATNTLLDRHIEEYASALKKRAGDVVLVRERQKREMRDAEMREMAVGLGKWS</sequence>
<keyword evidence="1" id="KW-0732">Signal</keyword>